<dbReference type="AlphaFoldDB" id="A0A1H3F9S5"/>
<dbReference type="Proteomes" id="UP000198828">
    <property type="component" value="Unassembled WGS sequence"/>
</dbReference>
<proteinExistence type="predicted"/>
<gene>
    <name evidence="1" type="ORF">SAMN05660923_03018</name>
    <name evidence="2" type="ORF">SAMN05660923_03035</name>
    <name evidence="3" type="ORF">SAMN05660923_03083</name>
</gene>
<keyword evidence="4" id="KW-1185">Reference proteome</keyword>
<evidence type="ECO:0008006" key="5">
    <source>
        <dbReference type="Google" id="ProtNLM"/>
    </source>
</evidence>
<dbReference type="EMBL" id="FNNG01000025">
    <property type="protein sequence ID" value="SDX84352.1"/>
    <property type="molecule type" value="Genomic_DNA"/>
</dbReference>
<evidence type="ECO:0000313" key="3">
    <source>
        <dbReference type="EMBL" id="SDX87108.1"/>
    </source>
</evidence>
<evidence type="ECO:0000313" key="1">
    <source>
        <dbReference type="EMBL" id="SDX83303.1"/>
    </source>
</evidence>
<evidence type="ECO:0000313" key="2">
    <source>
        <dbReference type="EMBL" id="SDX84352.1"/>
    </source>
</evidence>
<reference evidence="3 4" key="1">
    <citation type="submission" date="2016-10" db="EMBL/GenBank/DDBJ databases">
        <authorList>
            <person name="de Groot N.N."/>
        </authorList>
    </citation>
    <scope>NUCLEOTIDE SEQUENCE [LARGE SCALE GENOMIC DNA]</scope>
    <source>
        <strain evidence="3 4">DSM 23310</strain>
    </source>
</reference>
<organism evidence="3 4">
    <name type="scientific">Tepidimicrobium xylanilyticum</name>
    <dbReference type="NCBI Taxonomy" id="1123352"/>
    <lineage>
        <taxon>Bacteria</taxon>
        <taxon>Bacillati</taxon>
        <taxon>Bacillota</taxon>
        <taxon>Tissierellia</taxon>
        <taxon>Tissierellales</taxon>
        <taxon>Tepidimicrobiaceae</taxon>
        <taxon>Tepidimicrobium</taxon>
    </lineage>
</organism>
<sequence length="120" mass="13446">MSMIQIIKQAAIEAVENSSPMSIAYGTVTKINPLEINVEQRMNIKGNMILLTSNVIDSEVEVEINDMTEEALTSPYNHKHEYKGTKKHIHKKGLKVGEKVLLIRVQGGQKYIVLDRLVSA</sequence>
<dbReference type="Pfam" id="PF10844">
    <property type="entry name" value="DUF2577"/>
    <property type="match status" value="1"/>
</dbReference>
<evidence type="ECO:0000313" key="4">
    <source>
        <dbReference type="Proteomes" id="UP000198828"/>
    </source>
</evidence>
<dbReference type="EMBL" id="FNNG01000028">
    <property type="protein sequence ID" value="SDX87108.1"/>
    <property type="molecule type" value="Genomic_DNA"/>
</dbReference>
<accession>A0A1H3F9S5</accession>
<dbReference type="InterPro" id="IPR022555">
    <property type="entry name" value="DUF2577"/>
</dbReference>
<protein>
    <recommendedName>
        <fullName evidence="5">DUF2577 domain-containing protein</fullName>
    </recommendedName>
</protein>
<name>A0A1H3F9S5_9FIRM</name>
<dbReference type="EMBL" id="FNNG01000024">
    <property type="protein sequence ID" value="SDX83303.1"/>
    <property type="molecule type" value="Genomic_DNA"/>
</dbReference>